<dbReference type="InterPro" id="IPR002727">
    <property type="entry name" value="DUF47"/>
</dbReference>
<evidence type="ECO:0000313" key="2">
    <source>
        <dbReference type="EMBL" id="MBC8433119.1"/>
    </source>
</evidence>
<name>A0A8J6NZY9_9BACT</name>
<organism evidence="2 3">
    <name type="scientific">Candidatus Desulfatibia vada</name>
    <dbReference type="NCBI Taxonomy" id="2841696"/>
    <lineage>
        <taxon>Bacteria</taxon>
        <taxon>Pseudomonadati</taxon>
        <taxon>Thermodesulfobacteriota</taxon>
        <taxon>Desulfobacteria</taxon>
        <taxon>Desulfobacterales</taxon>
        <taxon>Desulfobacterales incertae sedis</taxon>
        <taxon>Candidatus Desulfatibia</taxon>
    </lineage>
</organism>
<dbReference type="PANTHER" id="PTHR36536:SF3">
    <property type="entry name" value="UPF0111 PROTEIN HI_1603"/>
    <property type="match status" value="1"/>
</dbReference>
<evidence type="ECO:0000256" key="1">
    <source>
        <dbReference type="ARBA" id="ARBA00008591"/>
    </source>
</evidence>
<dbReference type="Pfam" id="PF01865">
    <property type="entry name" value="PhoU_div"/>
    <property type="match status" value="1"/>
</dbReference>
<evidence type="ECO:0000313" key="3">
    <source>
        <dbReference type="Proteomes" id="UP000605201"/>
    </source>
</evidence>
<dbReference type="InterPro" id="IPR038078">
    <property type="entry name" value="PhoU-like_sf"/>
</dbReference>
<dbReference type="InterPro" id="IPR018445">
    <property type="entry name" value="Put_Phosphate_transp_reg"/>
</dbReference>
<dbReference type="Proteomes" id="UP000605201">
    <property type="component" value="Unassembled WGS sequence"/>
</dbReference>
<reference evidence="2 3" key="1">
    <citation type="submission" date="2020-08" db="EMBL/GenBank/DDBJ databases">
        <title>Bridging the membrane lipid divide: bacteria of the FCB group superphylum have the potential to synthesize archaeal ether lipids.</title>
        <authorList>
            <person name="Villanueva L."/>
            <person name="Von Meijenfeldt F.A.B."/>
            <person name="Westbye A.B."/>
            <person name="Yadav S."/>
            <person name="Hopmans E.C."/>
            <person name="Dutilh B.E."/>
            <person name="Sinninghe Damste J.S."/>
        </authorList>
    </citation>
    <scope>NUCLEOTIDE SEQUENCE [LARGE SCALE GENOMIC DNA]</scope>
    <source>
        <strain evidence="2">NIOZ-UU17</strain>
    </source>
</reference>
<dbReference type="AlphaFoldDB" id="A0A8J6NZY9"/>
<comment type="caution">
    <text evidence="2">The sequence shown here is derived from an EMBL/GenBank/DDBJ whole genome shotgun (WGS) entry which is preliminary data.</text>
</comment>
<sequence>MLRFFFKKEHQLETLIYSYLENLESVHSHFVKGLNLCLDAGACDDFTFIANQTHKFESKADDIREEINQLMYSKALIPESREDITGLLEAIDQIPRYFELILNMIQTQKLVIPEFLVADIKELIRVSIESCSLMIKQVDIMLQKKEGIRALMATIDQNESHCDHIERRMITRIFDSDLDPFQKLQLKEMVVVLGEISDEADRVSKRINIITMKRRV</sequence>
<gene>
    <name evidence="2" type="ORF">H8D96_14520</name>
</gene>
<dbReference type="EMBL" id="JACNIG010000271">
    <property type="protein sequence ID" value="MBC8433119.1"/>
    <property type="molecule type" value="Genomic_DNA"/>
</dbReference>
<comment type="similarity">
    <text evidence="1">Belongs to the UPF0111 family.</text>
</comment>
<proteinExistence type="inferred from homology"/>
<protein>
    <submittedName>
        <fullName evidence="2">DUF47 family protein</fullName>
    </submittedName>
</protein>
<accession>A0A8J6NZY9</accession>
<dbReference type="Gene3D" id="1.20.58.220">
    <property type="entry name" value="Phosphate transport system protein phou homolog 2, domain 2"/>
    <property type="match status" value="1"/>
</dbReference>
<dbReference type="PANTHER" id="PTHR36536">
    <property type="entry name" value="UPF0111 PROTEIN HI_1603"/>
    <property type="match status" value="1"/>
</dbReference>